<dbReference type="EMBL" id="JBHMDY010000002">
    <property type="protein sequence ID" value="MFB9258975.1"/>
    <property type="molecule type" value="Genomic_DNA"/>
</dbReference>
<evidence type="ECO:0000256" key="6">
    <source>
        <dbReference type="ARBA" id="ARBA00023303"/>
    </source>
</evidence>
<comment type="similarity">
    <text evidence="7 10">Belongs to the fluoride channel Fluc/FEX (TC 1.A.43) family.</text>
</comment>
<dbReference type="RefSeq" id="WP_380023087.1">
    <property type="nucleotide sequence ID" value="NZ_JBHMDY010000002.1"/>
</dbReference>
<evidence type="ECO:0000256" key="2">
    <source>
        <dbReference type="ARBA" id="ARBA00022475"/>
    </source>
</evidence>
<keyword evidence="3 10" id="KW-0812">Transmembrane</keyword>
<keyword evidence="12" id="KW-1185">Reference proteome</keyword>
<evidence type="ECO:0000256" key="9">
    <source>
        <dbReference type="ARBA" id="ARBA00049940"/>
    </source>
</evidence>
<feature type="binding site" evidence="10">
    <location>
        <position position="80"/>
    </location>
    <ligand>
        <name>Na(+)</name>
        <dbReference type="ChEBI" id="CHEBI:29101"/>
        <note>structural</note>
    </ligand>
</feature>
<evidence type="ECO:0000256" key="4">
    <source>
        <dbReference type="ARBA" id="ARBA00022989"/>
    </source>
</evidence>
<organism evidence="11 12">
    <name type="scientific">Dietzia aerolata</name>
    <dbReference type="NCBI Taxonomy" id="595984"/>
    <lineage>
        <taxon>Bacteria</taxon>
        <taxon>Bacillati</taxon>
        <taxon>Actinomycetota</taxon>
        <taxon>Actinomycetes</taxon>
        <taxon>Mycobacteriales</taxon>
        <taxon>Dietziaceae</taxon>
        <taxon>Dietzia</taxon>
    </lineage>
</organism>
<evidence type="ECO:0000313" key="12">
    <source>
        <dbReference type="Proteomes" id="UP001589700"/>
    </source>
</evidence>
<keyword evidence="5 10" id="KW-0472">Membrane</keyword>
<feature type="transmembrane region" description="Helical" evidence="10">
    <location>
        <begin position="69"/>
        <end position="90"/>
    </location>
</feature>
<keyword evidence="10" id="KW-0915">Sodium</keyword>
<gene>
    <name evidence="10" type="primary">fluC</name>
    <name evidence="10" type="synonym">crcB</name>
    <name evidence="11" type="ORF">ACFFVD_04100</name>
</gene>
<dbReference type="InterPro" id="IPR003691">
    <property type="entry name" value="FluC"/>
</dbReference>
<keyword evidence="10" id="KW-0406">Ion transport</keyword>
<accession>A0ABV5JMM6</accession>
<sequence length="142" mass="13584">MKGTVLALLLVGLGGAAGSAARAGVALALPAAPLAATLLVNVVGAGVLGLVVAALDGAGVSRRRARARLLLGTGFCGGFTTYSAVAVQTAELLRGAEPGTAVGYALVTLLLGAVATLLGLVLGGLLQRGAAASGPSARRGET</sequence>
<comment type="function">
    <text evidence="9 10">Fluoride-specific ion channel. Important for reducing fluoride concentration in the cell, thus reducing its toxicity.</text>
</comment>
<proteinExistence type="inferred from homology"/>
<evidence type="ECO:0000256" key="5">
    <source>
        <dbReference type="ARBA" id="ARBA00023136"/>
    </source>
</evidence>
<comment type="subcellular location">
    <subcellularLocation>
        <location evidence="1 10">Cell membrane</location>
        <topology evidence="1 10">Multi-pass membrane protein</topology>
    </subcellularLocation>
</comment>
<evidence type="ECO:0000256" key="1">
    <source>
        <dbReference type="ARBA" id="ARBA00004651"/>
    </source>
</evidence>
<evidence type="ECO:0000313" key="11">
    <source>
        <dbReference type="EMBL" id="MFB9258975.1"/>
    </source>
</evidence>
<comment type="caution">
    <text evidence="11">The sequence shown here is derived from an EMBL/GenBank/DDBJ whole genome shotgun (WGS) entry which is preliminary data.</text>
</comment>
<protein>
    <recommendedName>
        <fullName evidence="10">Fluoride-specific ion channel FluC</fullName>
    </recommendedName>
</protein>
<keyword evidence="6 10" id="KW-0407">Ion channel</keyword>
<comment type="activity regulation">
    <text evidence="10">Na(+) is not transported, but it plays an essential structural role and its presence is essential for fluoride channel function.</text>
</comment>
<reference evidence="11 12" key="1">
    <citation type="submission" date="2024-09" db="EMBL/GenBank/DDBJ databases">
        <authorList>
            <person name="Sun Q."/>
            <person name="Mori K."/>
        </authorList>
    </citation>
    <scope>NUCLEOTIDE SEQUENCE [LARGE SCALE GENOMIC DNA]</scope>
    <source>
        <strain evidence="11 12">CCM 7659</strain>
    </source>
</reference>
<keyword evidence="4 10" id="KW-1133">Transmembrane helix</keyword>
<keyword evidence="10" id="KW-0813">Transport</keyword>
<evidence type="ECO:0000256" key="7">
    <source>
        <dbReference type="ARBA" id="ARBA00035120"/>
    </source>
</evidence>
<evidence type="ECO:0000256" key="3">
    <source>
        <dbReference type="ARBA" id="ARBA00022692"/>
    </source>
</evidence>
<dbReference type="Proteomes" id="UP001589700">
    <property type="component" value="Unassembled WGS sequence"/>
</dbReference>
<dbReference type="HAMAP" id="MF_00454">
    <property type="entry name" value="FluC"/>
    <property type="match status" value="1"/>
</dbReference>
<keyword evidence="10" id="KW-0479">Metal-binding</keyword>
<keyword evidence="2 10" id="KW-1003">Cell membrane</keyword>
<evidence type="ECO:0000256" key="8">
    <source>
        <dbReference type="ARBA" id="ARBA00035585"/>
    </source>
</evidence>
<feature type="transmembrane region" description="Helical" evidence="10">
    <location>
        <begin position="102"/>
        <end position="126"/>
    </location>
</feature>
<feature type="binding site" evidence="10">
    <location>
        <position position="77"/>
    </location>
    <ligand>
        <name>Na(+)</name>
        <dbReference type="ChEBI" id="CHEBI:29101"/>
        <note>structural</note>
    </ligand>
</feature>
<evidence type="ECO:0000256" key="10">
    <source>
        <dbReference type="HAMAP-Rule" id="MF_00454"/>
    </source>
</evidence>
<feature type="transmembrane region" description="Helical" evidence="10">
    <location>
        <begin position="38"/>
        <end position="57"/>
    </location>
</feature>
<dbReference type="Pfam" id="PF02537">
    <property type="entry name" value="CRCB"/>
    <property type="match status" value="1"/>
</dbReference>
<name>A0ABV5JMM6_9ACTN</name>
<comment type="catalytic activity">
    <reaction evidence="8">
        <text>fluoride(in) = fluoride(out)</text>
        <dbReference type="Rhea" id="RHEA:76159"/>
        <dbReference type="ChEBI" id="CHEBI:17051"/>
    </reaction>
    <physiologicalReaction direction="left-to-right" evidence="8">
        <dbReference type="Rhea" id="RHEA:76160"/>
    </physiologicalReaction>
</comment>